<proteinExistence type="predicted"/>
<reference evidence="2" key="1">
    <citation type="submission" date="2016-10" db="EMBL/GenBank/DDBJ databases">
        <authorList>
            <person name="Varghese N."/>
            <person name="Submissions S."/>
        </authorList>
    </citation>
    <scope>NUCLEOTIDE SEQUENCE [LARGE SCALE GENOMIC DNA]</scope>
    <source>
        <strain evidence="2">DSM 18887</strain>
    </source>
</reference>
<dbReference type="EMBL" id="FOGB01000004">
    <property type="protein sequence ID" value="SEQ49263.1"/>
    <property type="molecule type" value="Genomic_DNA"/>
</dbReference>
<dbReference type="STRING" id="355243.SAMN03080615_01671"/>
<evidence type="ECO:0000313" key="2">
    <source>
        <dbReference type="Proteomes" id="UP000198749"/>
    </source>
</evidence>
<accession>A0A1H9GGW3</accession>
<evidence type="ECO:0000313" key="1">
    <source>
        <dbReference type="EMBL" id="SEQ49263.1"/>
    </source>
</evidence>
<protein>
    <submittedName>
        <fullName evidence="1">Uncharacterized protein</fullName>
    </submittedName>
</protein>
<dbReference type="Proteomes" id="UP000198749">
    <property type="component" value="Unassembled WGS sequence"/>
</dbReference>
<sequence length="63" mass="7294">MLEQMPEMVFDYWCAYQRLQNPEYREAALWDAMDDKDRLEAQEAAVLDIIRSGKAVAEKRAGG</sequence>
<name>A0A1H9GGW3_9GAMM</name>
<gene>
    <name evidence="1" type="ORF">SAMN03080615_01671</name>
</gene>
<dbReference type="AlphaFoldDB" id="A0A1H9GGW3"/>
<keyword evidence="2" id="KW-1185">Reference proteome</keyword>
<organism evidence="1 2">
    <name type="scientific">Amphritea atlantica</name>
    <dbReference type="NCBI Taxonomy" id="355243"/>
    <lineage>
        <taxon>Bacteria</taxon>
        <taxon>Pseudomonadati</taxon>
        <taxon>Pseudomonadota</taxon>
        <taxon>Gammaproteobacteria</taxon>
        <taxon>Oceanospirillales</taxon>
        <taxon>Oceanospirillaceae</taxon>
        <taxon>Amphritea</taxon>
    </lineage>
</organism>